<evidence type="ECO:0000313" key="3">
    <source>
        <dbReference type="Proteomes" id="UP000189911"/>
    </source>
</evidence>
<organism evidence="2 3">
    <name type="scientific">Lachancea nothofagi CBS 11611</name>
    <dbReference type="NCBI Taxonomy" id="1266666"/>
    <lineage>
        <taxon>Eukaryota</taxon>
        <taxon>Fungi</taxon>
        <taxon>Dikarya</taxon>
        <taxon>Ascomycota</taxon>
        <taxon>Saccharomycotina</taxon>
        <taxon>Saccharomycetes</taxon>
        <taxon>Saccharomycetales</taxon>
        <taxon>Saccharomycetaceae</taxon>
        <taxon>Lachancea</taxon>
    </lineage>
</organism>
<accession>A0A1G4KMP1</accession>
<feature type="compositionally biased region" description="Basic and acidic residues" evidence="1">
    <location>
        <begin position="96"/>
        <end position="112"/>
    </location>
</feature>
<feature type="region of interest" description="Disordered" evidence="1">
    <location>
        <begin position="133"/>
        <end position="214"/>
    </location>
</feature>
<feature type="compositionally biased region" description="Low complexity" evidence="1">
    <location>
        <begin position="194"/>
        <end position="207"/>
    </location>
</feature>
<dbReference type="Proteomes" id="UP000189911">
    <property type="component" value="Chromosome H"/>
</dbReference>
<evidence type="ECO:0000313" key="2">
    <source>
        <dbReference type="EMBL" id="SCV05772.1"/>
    </source>
</evidence>
<dbReference type="OrthoDB" id="4069757at2759"/>
<dbReference type="EMBL" id="LT598447">
    <property type="protein sequence ID" value="SCV05772.1"/>
    <property type="molecule type" value="Genomic_DNA"/>
</dbReference>
<feature type="region of interest" description="Disordered" evidence="1">
    <location>
        <begin position="93"/>
        <end position="116"/>
    </location>
</feature>
<evidence type="ECO:0000256" key="1">
    <source>
        <dbReference type="SAM" id="MobiDB-lite"/>
    </source>
</evidence>
<protein>
    <submittedName>
        <fullName evidence="2">LANO_0H14840g1_1</fullName>
    </submittedName>
</protein>
<keyword evidence="3" id="KW-1185">Reference proteome</keyword>
<gene>
    <name evidence="2" type="ORF">LANO_0H14840G</name>
</gene>
<name>A0A1G4KMP1_9SACH</name>
<feature type="compositionally biased region" description="Polar residues" evidence="1">
    <location>
        <begin position="184"/>
        <end position="193"/>
    </location>
</feature>
<dbReference type="AlphaFoldDB" id="A0A1G4KMP1"/>
<sequence length="214" mass="24189">MTETTQKTQILITDIPHQEFDNGWPQTLQKQLFDEKFPHLKKHCQYYTPLAFLHRVVIIFDQEDATLAVHSFLVQDLASKPVKVYLTESLLSRSRSKSEDSTKNSEDIEFHTFKRPQLSLDTQGSQGISVALSPERADTHSPTAMKFPNDGKVHYYQEPLPKPESPEKQDTTPGSTKLLYQPHLTLNTAYTGHSSDSISSVPVSPSITLDEFST</sequence>
<reference evidence="3" key="1">
    <citation type="submission" date="2016-03" db="EMBL/GenBank/DDBJ databases">
        <authorList>
            <person name="Devillers Hugo."/>
        </authorList>
    </citation>
    <scope>NUCLEOTIDE SEQUENCE [LARGE SCALE GENOMIC DNA]</scope>
</reference>
<proteinExistence type="predicted"/>